<dbReference type="Proteomes" id="UP000886885">
    <property type="component" value="Chromosome 12A"/>
</dbReference>
<dbReference type="EMBL" id="JAAWWB010000023">
    <property type="protein sequence ID" value="KAG6753882.1"/>
    <property type="molecule type" value="Genomic_DNA"/>
</dbReference>
<protein>
    <submittedName>
        <fullName evidence="1">Uncharacterized protein</fullName>
    </submittedName>
</protein>
<proteinExistence type="predicted"/>
<gene>
    <name evidence="1" type="ORF">POTOM_041885</name>
</gene>
<organism evidence="1 2">
    <name type="scientific">Populus tomentosa</name>
    <name type="common">Chinese white poplar</name>
    <dbReference type="NCBI Taxonomy" id="118781"/>
    <lineage>
        <taxon>Eukaryota</taxon>
        <taxon>Viridiplantae</taxon>
        <taxon>Streptophyta</taxon>
        <taxon>Embryophyta</taxon>
        <taxon>Tracheophyta</taxon>
        <taxon>Spermatophyta</taxon>
        <taxon>Magnoliopsida</taxon>
        <taxon>eudicotyledons</taxon>
        <taxon>Gunneridae</taxon>
        <taxon>Pentapetalae</taxon>
        <taxon>rosids</taxon>
        <taxon>fabids</taxon>
        <taxon>Malpighiales</taxon>
        <taxon>Salicaceae</taxon>
        <taxon>Saliceae</taxon>
        <taxon>Populus</taxon>
    </lineage>
</organism>
<sequence length="144" mass="15558">MNSIKVSGAKKPFSIIKCYESSISGALDFCLVYVCGKSEAEVGKLSHPEETARPKRPKIKESTVSSFPALAPMLVAPPIISSGKPLVPLTPGQSSTRFPAESSYHPAASLAPSSIELSRHAIELEKRSTQLSLEEARRCSELRF</sequence>
<dbReference type="OrthoDB" id="1925139at2759"/>
<keyword evidence="2" id="KW-1185">Reference proteome</keyword>
<dbReference type="PANTHER" id="PTHR34555:SF1">
    <property type="entry name" value="INTEGRAL MEMBRANE HEMOLYSIN-III-LIKE PROTEIN"/>
    <property type="match status" value="1"/>
</dbReference>
<comment type="caution">
    <text evidence="1">The sequence shown here is derived from an EMBL/GenBank/DDBJ whole genome shotgun (WGS) entry which is preliminary data.</text>
</comment>
<dbReference type="AlphaFoldDB" id="A0A8X7YQJ3"/>
<evidence type="ECO:0000313" key="2">
    <source>
        <dbReference type="Proteomes" id="UP000886885"/>
    </source>
</evidence>
<dbReference type="PANTHER" id="PTHR34555">
    <property type="entry name" value="INTEGRAL MEMBRANE HEMOLYSIN-III-LIKE PROTEIN"/>
    <property type="match status" value="1"/>
</dbReference>
<reference evidence="1" key="1">
    <citation type="journal article" date="2020" name="bioRxiv">
        <title>Hybrid origin of Populus tomentosa Carr. identified through genome sequencing and phylogenomic analysis.</title>
        <authorList>
            <person name="An X."/>
            <person name="Gao K."/>
            <person name="Chen Z."/>
            <person name="Li J."/>
            <person name="Yang X."/>
            <person name="Yang X."/>
            <person name="Zhou J."/>
            <person name="Guo T."/>
            <person name="Zhao T."/>
            <person name="Huang S."/>
            <person name="Miao D."/>
            <person name="Khan W.U."/>
            <person name="Rao P."/>
            <person name="Ye M."/>
            <person name="Lei B."/>
            <person name="Liao W."/>
            <person name="Wang J."/>
            <person name="Ji L."/>
            <person name="Li Y."/>
            <person name="Guo B."/>
            <person name="Mustafa N.S."/>
            <person name="Li S."/>
            <person name="Yun Q."/>
            <person name="Keller S.R."/>
            <person name="Mao J."/>
            <person name="Zhang R."/>
            <person name="Strauss S.H."/>
        </authorList>
    </citation>
    <scope>NUCLEOTIDE SEQUENCE</scope>
    <source>
        <strain evidence="1">GM15</strain>
        <tissue evidence="1">Leaf</tissue>
    </source>
</reference>
<accession>A0A8X7YQJ3</accession>
<evidence type="ECO:0000313" key="1">
    <source>
        <dbReference type="EMBL" id="KAG6753882.1"/>
    </source>
</evidence>
<name>A0A8X7YQJ3_POPTO</name>